<dbReference type="AlphaFoldDB" id="A0A6A6BYP8"/>
<evidence type="ECO:0000256" key="5">
    <source>
        <dbReference type="ARBA" id="ARBA00023033"/>
    </source>
</evidence>
<dbReference type="InterPro" id="IPR036188">
    <property type="entry name" value="FAD/NAD-bd_sf"/>
</dbReference>
<dbReference type="Gene3D" id="3.50.50.60">
    <property type="entry name" value="FAD/NAD(P)-binding domain"/>
    <property type="match status" value="1"/>
</dbReference>
<keyword evidence="5" id="KW-0503">Monooxygenase</keyword>
<gene>
    <name evidence="7" type="ORF">M409DRAFT_30973</name>
</gene>
<dbReference type="SUPFAM" id="SSF51905">
    <property type="entry name" value="FAD/NAD(P)-binding domain"/>
    <property type="match status" value="1"/>
</dbReference>
<protein>
    <recommendedName>
        <fullName evidence="6">FAD-binding domain-containing protein</fullName>
    </recommendedName>
</protein>
<dbReference type="PANTHER" id="PTHR13789">
    <property type="entry name" value="MONOOXYGENASE"/>
    <property type="match status" value="1"/>
</dbReference>
<evidence type="ECO:0000256" key="2">
    <source>
        <dbReference type="ARBA" id="ARBA00022630"/>
    </source>
</evidence>
<evidence type="ECO:0000256" key="4">
    <source>
        <dbReference type="ARBA" id="ARBA00023002"/>
    </source>
</evidence>
<comment type="similarity">
    <text evidence="1">Belongs to the paxM FAD-dependent monooxygenase family.</text>
</comment>
<dbReference type="Proteomes" id="UP000799537">
    <property type="component" value="Unassembled WGS sequence"/>
</dbReference>
<accession>A0A6A6BYP8</accession>
<keyword evidence="4" id="KW-0560">Oxidoreductase</keyword>
<evidence type="ECO:0000256" key="1">
    <source>
        <dbReference type="ARBA" id="ARBA00007992"/>
    </source>
</evidence>
<proteinExistence type="inferred from homology"/>
<dbReference type="GeneID" id="54563420"/>
<keyword evidence="8" id="KW-1185">Reference proteome</keyword>
<dbReference type="Pfam" id="PF01494">
    <property type="entry name" value="FAD_binding_3"/>
    <property type="match status" value="1"/>
</dbReference>
<dbReference type="RefSeq" id="XP_033659425.1">
    <property type="nucleotide sequence ID" value="XM_033810148.1"/>
</dbReference>
<dbReference type="PANTHER" id="PTHR13789:SF147">
    <property type="entry name" value="PUTATIVE (AFU_ORTHOLOGUE AFUA_2G01950)-RELATED"/>
    <property type="match status" value="1"/>
</dbReference>
<dbReference type="GO" id="GO:0071949">
    <property type="term" value="F:FAD binding"/>
    <property type="evidence" value="ECO:0007669"/>
    <property type="project" value="InterPro"/>
</dbReference>
<organism evidence="7 8">
    <name type="scientific">Zasmidium cellare ATCC 36951</name>
    <dbReference type="NCBI Taxonomy" id="1080233"/>
    <lineage>
        <taxon>Eukaryota</taxon>
        <taxon>Fungi</taxon>
        <taxon>Dikarya</taxon>
        <taxon>Ascomycota</taxon>
        <taxon>Pezizomycotina</taxon>
        <taxon>Dothideomycetes</taxon>
        <taxon>Dothideomycetidae</taxon>
        <taxon>Mycosphaerellales</taxon>
        <taxon>Mycosphaerellaceae</taxon>
        <taxon>Zasmidium</taxon>
    </lineage>
</organism>
<dbReference type="EMBL" id="ML993658">
    <property type="protein sequence ID" value="KAF2158536.1"/>
    <property type="molecule type" value="Genomic_DNA"/>
</dbReference>
<dbReference type="InterPro" id="IPR002938">
    <property type="entry name" value="FAD-bd"/>
</dbReference>
<reference evidence="7" key="1">
    <citation type="journal article" date="2020" name="Stud. Mycol.">
        <title>101 Dothideomycetes genomes: a test case for predicting lifestyles and emergence of pathogens.</title>
        <authorList>
            <person name="Haridas S."/>
            <person name="Albert R."/>
            <person name="Binder M."/>
            <person name="Bloem J."/>
            <person name="Labutti K."/>
            <person name="Salamov A."/>
            <person name="Andreopoulos B."/>
            <person name="Baker S."/>
            <person name="Barry K."/>
            <person name="Bills G."/>
            <person name="Bluhm B."/>
            <person name="Cannon C."/>
            <person name="Castanera R."/>
            <person name="Culley D."/>
            <person name="Daum C."/>
            <person name="Ezra D."/>
            <person name="Gonzalez J."/>
            <person name="Henrissat B."/>
            <person name="Kuo A."/>
            <person name="Liang C."/>
            <person name="Lipzen A."/>
            <person name="Lutzoni F."/>
            <person name="Magnuson J."/>
            <person name="Mondo S."/>
            <person name="Nolan M."/>
            <person name="Ohm R."/>
            <person name="Pangilinan J."/>
            <person name="Park H.-J."/>
            <person name="Ramirez L."/>
            <person name="Alfaro M."/>
            <person name="Sun H."/>
            <person name="Tritt A."/>
            <person name="Yoshinaga Y."/>
            <person name="Zwiers L.-H."/>
            <person name="Turgeon B."/>
            <person name="Goodwin S."/>
            <person name="Spatafora J."/>
            <person name="Crous P."/>
            <person name="Grigoriev I."/>
        </authorList>
    </citation>
    <scope>NUCLEOTIDE SEQUENCE</scope>
    <source>
        <strain evidence="7">ATCC 36951</strain>
    </source>
</reference>
<dbReference type="OrthoDB" id="16820at2759"/>
<sequence>MKIIIIGAGLGGLSAAICFARRGHQVIVLEQRPTLSPQGGGINVRPGASRIMHTWGLRPDLEKIGDPTGAFLLRNMATGEVAMTNVAVDASDEIDWGTNREFLMKMLYQRALEAGAEILFDCTVTETMEEPWKVRLVLKDGRDFSADLVLAADGIRSRIRPQILSDVKEPIDPIVSNTTLYGVRVNASKIKARSDTKRLMDNDHVSVWQGKNGFVVSRYSEKLNSFGGLFGMKSENDMKGLWDEKGDIQFVRDFYSGSCEDLRAALEVATSCDRWKLAELPDLPRWTSKGGRIALLGDSAHSMEPNAAQGFSMIVEDIGVLDYLIQHDQNAAANLATITNTWQKIRKPRVERIKAYAKENTKAFLGEPMPHRHRQETAGSTVKSLKNVIPKMDAKFTTSAFVKWALDYDAVAEAKKYVEGTRSRL</sequence>
<evidence type="ECO:0000313" key="7">
    <source>
        <dbReference type="EMBL" id="KAF2158536.1"/>
    </source>
</evidence>
<name>A0A6A6BYP8_ZASCE</name>
<dbReference type="PRINTS" id="PR00420">
    <property type="entry name" value="RNGMNOXGNASE"/>
</dbReference>
<keyword evidence="2" id="KW-0285">Flavoprotein</keyword>
<keyword evidence="3" id="KW-0274">FAD</keyword>
<evidence type="ECO:0000313" key="8">
    <source>
        <dbReference type="Proteomes" id="UP000799537"/>
    </source>
</evidence>
<evidence type="ECO:0000256" key="3">
    <source>
        <dbReference type="ARBA" id="ARBA00022827"/>
    </source>
</evidence>
<evidence type="ECO:0000259" key="6">
    <source>
        <dbReference type="Pfam" id="PF01494"/>
    </source>
</evidence>
<dbReference type="InterPro" id="IPR050493">
    <property type="entry name" value="FAD-dep_Monooxygenase_BioMet"/>
</dbReference>
<dbReference type="GO" id="GO:0004497">
    <property type="term" value="F:monooxygenase activity"/>
    <property type="evidence" value="ECO:0007669"/>
    <property type="project" value="UniProtKB-KW"/>
</dbReference>
<feature type="domain" description="FAD-binding" evidence="6">
    <location>
        <begin position="2"/>
        <end position="322"/>
    </location>
</feature>